<dbReference type="SMART" id="SM00442">
    <property type="entry name" value="FGF"/>
    <property type="match status" value="1"/>
</dbReference>
<evidence type="ECO:0000256" key="2">
    <source>
        <dbReference type="RuleBase" id="RU049442"/>
    </source>
</evidence>
<sequence>MAKMTILNCSFVFQHMNLKLYALLVCLAHVFLEGSAIPVRVTSDSNEVDNEVADFDPFRFQTSPMFLTLHSETGYNLVIYRDNVAASRRSANNINELLEIRSVGIGLATIIGAASDSYLAMNSDGDVYSSPHYTPECAFEESLTDDNFRTYRSHRYKDEDWYLAIDRNSNVRKGSGGRKTHFIALKVEWSTRGITRL</sequence>
<dbReference type="AlphaFoldDB" id="A0A0K1YXK0"/>
<proteinExistence type="evidence at transcript level"/>
<dbReference type="InterPro" id="IPR002209">
    <property type="entry name" value="Fibroblast_GF_fam"/>
</dbReference>
<reference evidence="3" key="1">
    <citation type="journal article" date="2015" name="Mar. Genomics">
        <title>FGF signaling repertoire of the indirect developing hemichordate Ptychodera flava.</title>
        <authorList>
            <person name="Fan T.P."/>
            <person name="Su Y.H."/>
        </authorList>
    </citation>
    <scope>NUCLEOTIDE SEQUENCE</scope>
</reference>
<comment type="similarity">
    <text evidence="1 2">Belongs to the heparin-binding growth factors family.</text>
</comment>
<dbReference type="InterPro" id="IPR008996">
    <property type="entry name" value="IL1/FGF"/>
</dbReference>
<gene>
    <name evidence="3" type="primary">fgfa</name>
</gene>
<dbReference type="GO" id="GO:0008083">
    <property type="term" value="F:growth factor activity"/>
    <property type="evidence" value="ECO:0007669"/>
    <property type="project" value="InterPro"/>
</dbReference>
<dbReference type="PRINTS" id="PR00263">
    <property type="entry name" value="HBGFFGF"/>
</dbReference>
<dbReference type="PANTHER" id="PTHR11486">
    <property type="entry name" value="FIBROBLAST GROWTH FACTOR"/>
    <property type="match status" value="1"/>
</dbReference>
<dbReference type="CDD" id="cd00058">
    <property type="entry name" value="beta-trefoil_FGF"/>
    <property type="match status" value="1"/>
</dbReference>
<evidence type="ECO:0000256" key="1">
    <source>
        <dbReference type="ARBA" id="ARBA00007936"/>
    </source>
</evidence>
<protein>
    <recommendedName>
        <fullName evidence="2">Fibroblast growth factor</fullName>
        <shortName evidence="2">FGF</shortName>
    </recommendedName>
</protein>
<dbReference type="SUPFAM" id="SSF50353">
    <property type="entry name" value="Cytokine"/>
    <property type="match status" value="1"/>
</dbReference>
<dbReference type="InterPro" id="IPR056378">
    <property type="entry name" value="Let-756-like_FGF"/>
</dbReference>
<reference evidence="3" key="2">
    <citation type="submission" date="2015-07" db="EMBL/GenBank/DDBJ databases">
        <title>MeaNS - Measles Nucleotide Surveillance Program.</title>
        <authorList>
            <person name="Tran T."/>
            <person name="Druce J."/>
        </authorList>
    </citation>
    <scope>NUCLEOTIDE SEQUENCE</scope>
</reference>
<dbReference type="EMBL" id="KT290879">
    <property type="protein sequence ID" value="AKZ18198.1"/>
    <property type="molecule type" value="mRNA"/>
</dbReference>
<dbReference type="PRINTS" id="PR00262">
    <property type="entry name" value="IL1HBGF"/>
</dbReference>
<name>A0A0K1YXK0_PTYFL</name>
<feature type="signal peptide" evidence="2">
    <location>
        <begin position="1"/>
        <end position="36"/>
    </location>
</feature>
<feature type="chain" id="PRO_5005392969" description="Fibroblast growth factor" evidence="2">
    <location>
        <begin position="37"/>
        <end position="197"/>
    </location>
</feature>
<evidence type="ECO:0000313" key="3">
    <source>
        <dbReference type="EMBL" id="AKZ18198.1"/>
    </source>
</evidence>
<organism evidence="3">
    <name type="scientific">Ptychodera flava</name>
    <name type="common">Acorn worm</name>
    <dbReference type="NCBI Taxonomy" id="63121"/>
    <lineage>
        <taxon>Eukaryota</taxon>
        <taxon>Metazoa</taxon>
        <taxon>Hemichordata</taxon>
        <taxon>Enteropneusta</taxon>
        <taxon>Ptychoderidae</taxon>
        <taxon>Ptychodera</taxon>
    </lineage>
</organism>
<dbReference type="Gene3D" id="2.80.10.50">
    <property type="match status" value="1"/>
</dbReference>
<dbReference type="Pfam" id="PF00167">
    <property type="entry name" value="FGF"/>
    <property type="match status" value="1"/>
</dbReference>
<accession>A0A0K1YXK0</accession>
<keyword evidence="2" id="KW-0732">Signal</keyword>